<gene>
    <name evidence="4" type="ORF">H3309_00925</name>
</gene>
<dbReference type="SUPFAM" id="SSF51338">
    <property type="entry name" value="Composite domain of metallo-dependent hydrolases"/>
    <property type="match status" value="1"/>
</dbReference>
<feature type="chain" id="PRO_5028924928" evidence="2">
    <location>
        <begin position="22"/>
        <end position="710"/>
    </location>
</feature>
<sequence length="710" mass="74634">MSLVRVSIATLAIALATPPVAAHGSHGALRPGLAKLTMAGDQDTPTSKTPAGAVPKEQLAVPPANAQRFTILSIAGPHGSAAIWRTADGTLISRESILLRGQVWEQDQTIRPGADGMPVSSTVRGYSPQGNSGETFTIANGQASWKSQIDAGSVAYSGPAYYATAGGTFSANADLAEKLLAAPNRTLKLLPGGEARATKLTEATVGSGASQKKIIAWAIEGFGLSPFPVWMNEDGSFFGIGGGFALLPVGYEGELRKLETAQDEALARRSPDIARTVGVKAPDAIAFTNVRTYDADKQRFLDAQTVVVTDGKISRVGPAAGFTPAQGTTLIDGSGKTLVPGLWDCHMHFGDDFSGPMLLSLGVTSVRDPGNSIPLTLARRDRAAKGELLTPKVYASVLIDGKGPNTAQVASVATTQAEADKIIEDAKRDGLIGVKFYGTFDPKLLKPSIAKAHSLGLHVHGHIPQGLRTQQALDAGYDEITHINWVMMQAMPDSIVTTSNGINRFEGPGRYAKDVDLNAEPMKSLIARMAKQKTTVDPTLVTFEGLYVPDNGDLSPAYAPFQGTMPPATERGFRQGGFAVPADLTRADYRRSFAKMQSLVFELYKAGVPIVAGTDGSGLEIVRELELYVAAGMTPAQALSTATIQPARLVGAAATTGSIAVGKAADLVLVDGDPSRNIGDLRRTKLILTQNRLMDADALRKASGFSGPPK</sequence>
<evidence type="ECO:0000256" key="1">
    <source>
        <dbReference type="SAM" id="MobiDB-lite"/>
    </source>
</evidence>
<name>A0A7G5IIC1_9SPHN</name>
<dbReference type="InterPro" id="IPR032466">
    <property type="entry name" value="Metal_Hydrolase"/>
</dbReference>
<dbReference type="PANTHER" id="PTHR43135">
    <property type="entry name" value="ALPHA-D-RIBOSE 1-METHYLPHOSPHONATE 5-TRIPHOSPHATE DIPHOSPHATASE"/>
    <property type="match status" value="1"/>
</dbReference>
<proteinExistence type="predicted"/>
<dbReference type="InterPro" id="IPR006680">
    <property type="entry name" value="Amidohydro-rel"/>
</dbReference>
<dbReference type="Gene3D" id="1.20.58.520">
    <property type="entry name" value="Amidohydrolase"/>
    <property type="match status" value="1"/>
</dbReference>
<reference evidence="4 5" key="1">
    <citation type="submission" date="2020-07" db="EMBL/GenBank/DDBJ databases">
        <title>Complete genome sequence for Sandaracinobacter sp. M6.</title>
        <authorList>
            <person name="Tang Y."/>
            <person name="Liu Q."/>
            <person name="Guo Z."/>
            <person name="Lei P."/>
            <person name="Huang B."/>
        </authorList>
    </citation>
    <scope>NUCLEOTIDE SEQUENCE [LARGE SCALE GENOMIC DNA]</scope>
    <source>
        <strain evidence="4 5">M6</strain>
    </source>
</reference>
<dbReference type="PANTHER" id="PTHR43135:SF3">
    <property type="entry name" value="ALPHA-D-RIBOSE 1-METHYLPHOSPHONATE 5-TRIPHOSPHATE DIPHOSPHATASE"/>
    <property type="match status" value="1"/>
</dbReference>
<keyword evidence="4" id="KW-0378">Hydrolase</keyword>
<evidence type="ECO:0000259" key="3">
    <source>
        <dbReference type="Pfam" id="PF01979"/>
    </source>
</evidence>
<dbReference type="Gene3D" id="3.20.20.140">
    <property type="entry name" value="Metal-dependent hydrolases"/>
    <property type="match status" value="1"/>
</dbReference>
<dbReference type="InterPro" id="IPR051781">
    <property type="entry name" value="Metallo-dep_Hydrolase"/>
</dbReference>
<dbReference type="SUPFAM" id="SSF51556">
    <property type="entry name" value="Metallo-dependent hydrolases"/>
    <property type="match status" value="1"/>
</dbReference>
<organism evidence="4 5">
    <name type="scientific">Sandaracinobacteroides saxicola</name>
    <dbReference type="NCBI Taxonomy" id="2759707"/>
    <lineage>
        <taxon>Bacteria</taxon>
        <taxon>Pseudomonadati</taxon>
        <taxon>Pseudomonadota</taxon>
        <taxon>Alphaproteobacteria</taxon>
        <taxon>Sphingomonadales</taxon>
        <taxon>Sphingosinicellaceae</taxon>
        <taxon>Sandaracinobacteroides</taxon>
    </lineage>
</organism>
<dbReference type="GO" id="GO:0016810">
    <property type="term" value="F:hydrolase activity, acting on carbon-nitrogen (but not peptide) bonds"/>
    <property type="evidence" value="ECO:0007669"/>
    <property type="project" value="InterPro"/>
</dbReference>
<keyword evidence="5" id="KW-1185">Reference proteome</keyword>
<feature type="region of interest" description="Disordered" evidence="1">
    <location>
        <begin position="110"/>
        <end position="130"/>
    </location>
</feature>
<protein>
    <submittedName>
        <fullName evidence="4">Amidohydrolase family protein</fullName>
    </submittedName>
</protein>
<dbReference type="Gene3D" id="3.30.110.90">
    <property type="entry name" value="Amidohydrolase"/>
    <property type="match status" value="1"/>
</dbReference>
<dbReference type="Pfam" id="PF01979">
    <property type="entry name" value="Amidohydro_1"/>
    <property type="match status" value="1"/>
</dbReference>
<dbReference type="Gene3D" id="2.30.40.10">
    <property type="entry name" value="Urease, subunit C, domain 1"/>
    <property type="match status" value="2"/>
</dbReference>
<dbReference type="RefSeq" id="WP_182296645.1">
    <property type="nucleotide sequence ID" value="NZ_CP059851.1"/>
</dbReference>
<evidence type="ECO:0000313" key="4">
    <source>
        <dbReference type="EMBL" id="QMW23113.1"/>
    </source>
</evidence>
<dbReference type="Proteomes" id="UP000515292">
    <property type="component" value="Chromosome"/>
</dbReference>
<keyword evidence="2" id="KW-0732">Signal</keyword>
<dbReference type="EMBL" id="CP059851">
    <property type="protein sequence ID" value="QMW23113.1"/>
    <property type="molecule type" value="Genomic_DNA"/>
</dbReference>
<accession>A0A7G5IIC1</accession>
<dbReference type="KEGG" id="sand:H3309_00925"/>
<evidence type="ECO:0000256" key="2">
    <source>
        <dbReference type="SAM" id="SignalP"/>
    </source>
</evidence>
<feature type="signal peptide" evidence="2">
    <location>
        <begin position="1"/>
        <end position="21"/>
    </location>
</feature>
<feature type="compositionally biased region" description="Polar residues" evidence="1">
    <location>
        <begin position="119"/>
        <end position="130"/>
    </location>
</feature>
<feature type="domain" description="Amidohydrolase-related" evidence="3">
    <location>
        <begin position="339"/>
        <end position="678"/>
    </location>
</feature>
<dbReference type="AlphaFoldDB" id="A0A7G5IIC1"/>
<evidence type="ECO:0000313" key="5">
    <source>
        <dbReference type="Proteomes" id="UP000515292"/>
    </source>
</evidence>
<dbReference type="InterPro" id="IPR011059">
    <property type="entry name" value="Metal-dep_hydrolase_composite"/>
</dbReference>